<organism evidence="1 2">
    <name type="scientific">Paractinoplanes ferrugineus</name>
    <dbReference type="NCBI Taxonomy" id="113564"/>
    <lineage>
        <taxon>Bacteria</taxon>
        <taxon>Bacillati</taxon>
        <taxon>Actinomycetota</taxon>
        <taxon>Actinomycetes</taxon>
        <taxon>Micromonosporales</taxon>
        <taxon>Micromonosporaceae</taxon>
        <taxon>Paractinoplanes</taxon>
    </lineage>
</organism>
<protein>
    <submittedName>
        <fullName evidence="1">Uncharacterized protein</fullName>
    </submittedName>
</protein>
<proteinExistence type="predicted"/>
<sequence length="154" mass="16092">MANPSFEHHRKLEPEMIRKTSVALAVAAGLFGVAAASAPAFAGANDGKVELGEFVLWDNSSYSGPIRDLAGGQGTGLDNYAGNGNFINTSTSIDDHANSIANYVQGYGLKAYTGSNLTGTAVTVLAFGLYNTNTSYAYVDLGALDNTLSSHKYD</sequence>
<dbReference type="AlphaFoldDB" id="A0A919MFG3"/>
<keyword evidence="2" id="KW-1185">Reference proteome</keyword>
<accession>A0A919MFG3</accession>
<dbReference type="Proteomes" id="UP000598174">
    <property type="component" value="Unassembled WGS sequence"/>
</dbReference>
<name>A0A919MFG3_9ACTN</name>
<comment type="caution">
    <text evidence="1">The sequence shown here is derived from an EMBL/GenBank/DDBJ whole genome shotgun (WGS) entry which is preliminary data.</text>
</comment>
<gene>
    <name evidence="1" type="ORF">Afe05nite_23850</name>
</gene>
<evidence type="ECO:0000313" key="2">
    <source>
        <dbReference type="Proteomes" id="UP000598174"/>
    </source>
</evidence>
<reference evidence="1" key="1">
    <citation type="submission" date="2021-01" db="EMBL/GenBank/DDBJ databases">
        <title>Whole genome shotgun sequence of Actinoplanes ferrugineus NBRC 15555.</title>
        <authorList>
            <person name="Komaki H."/>
            <person name="Tamura T."/>
        </authorList>
    </citation>
    <scope>NUCLEOTIDE SEQUENCE</scope>
    <source>
        <strain evidence="1">NBRC 15555</strain>
    </source>
</reference>
<evidence type="ECO:0000313" key="1">
    <source>
        <dbReference type="EMBL" id="GIE10545.1"/>
    </source>
</evidence>
<dbReference type="EMBL" id="BOMM01000016">
    <property type="protein sequence ID" value="GIE10545.1"/>
    <property type="molecule type" value="Genomic_DNA"/>
</dbReference>